<name>A0A6J7JE26_9ZZZZ</name>
<dbReference type="PANTHER" id="PTHR34703:SF1">
    <property type="entry name" value="ANTIPORTER SUBUNIT MNHG2-RELATED"/>
    <property type="match status" value="1"/>
</dbReference>
<keyword evidence="1" id="KW-0472">Membrane</keyword>
<dbReference type="Pfam" id="PF03334">
    <property type="entry name" value="PhaG_MnhG_YufB"/>
    <property type="match status" value="1"/>
</dbReference>
<evidence type="ECO:0000313" key="2">
    <source>
        <dbReference type="EMBL" id="CAB4941466.1"/>
    </source>
</evidence>
<evidence type="ECO:0000256" key="1">
    <source>
        <dbReference type="SAM" id="Phobius"/>
    </source>
</evidence>
<organism evidence="2">
    <name type="scientific">freshwater metagenome</name>
    <dbReference type="NCBI Taxonomy" id="449393"/>
    <lineage>
        <taxon>unclassified sequences</taxon>
        <taxon>metagenomes</taxon>
        <taxon>ecological metagenomes</taxon>
    </lineage>
</organism>
<proteinExistence type="predicted"/>
<reference evidence="2" key="1">
    <citation type="submission" date="2020-05" db="EMBL/GenBank/DDBJ databases">
        <authorList>
            <person name="Chiriac C."/>
            <person name="Salcher M."/>
            <person name="Ghai R."/>
            <person name="Kavagutti S V."/>
        </authorList>
    </citation>
    <scope>NUCLEOTIDE SEQUENCE</scope>
</reference>
<keyword evidence="1" id="KW-1133">Transmembrane helix</keyword>
<dbReference type="InterPro" id="IPR005133">
    <property type="entry name" value="PhaG_MnhG_YufB"/>
</dbReference>
<accession>A0A6J7JE26</accession>
<sequence>MSGVLDTLSAICLLGGAALSLAAGVGVLRFPDVLSRMHAASKPQVLGLLLVLIGVGLRLRTGFDITTLVLVAVFQLTTAPVAAHMVGRSAYRTRRVRRDLLIVDELSERLEEGRRDVPDRPGTSGGD</sequence>
<dbReference type="AlphaFoldDB" id="A0A6J7JE26"/>
<dbReference type="PANTHER" id="PTHR34703">
    <property type="entry name" value="ANTIPORTER SUBUNIT MNHG2-RELATED"/>
    <property type="match status" value="1"/>
</dbReference>
<feature type="transmembrane region" description="Helical" evidence="1">
    <location>
        <begin position="65"/>
        <end position="87"/>
    </location>
</feature>
<gene>
    <name evidence="2" type="ORF">UFOPK3564_02981</name>
</gene>
<feature type="transmembrane region" description="Helical" evidence="1">
    <location>
        <begin position="6"/>
        <end position="28"/>
    </location>
</feature>
<dbReference type="GO" id="GO:0015385">
    <property type="term" value="F:sodium:proton antiporter activity"/>
    <property type="evidence" value="ECO:0007669"/>
    <property type="project" value="TreeGrafter"/>
</dbReference>
<dbReference type="NCBIfam" id="TIGR01300">
    <property type="entry name" value="CPA3_mnhG_phaG"/>
    <property type="match status" value="1"/>
</dbReference>
<dbReference type="EMBL" id="CAFBMK010000249">
    <property type="protein sequence ID" value="CAB4941466.1"/>
    <property type="molecule type" value="Genomic_DNA"/>
</dbReference>
<protein>
    <submittedName>
        <fullName evidence="2">Unannotated protein</fullName>
    </submittedName>
</protein>
<keyword evidence="1" id="KW-0812">Transmembrane</keyword>
<dbReference type="NCBIfam" id="NF009314">
    <property type="entry name" value="PRK12674.1-2"/>
    <property type="match status" value="1"/>
</dbReference>